<dbReference type="GO" id="GO:0004803">
    <property type="term" value="F:transposase activity"/>
    <property type="evidence" value="ECO:0007669"/>
    <property type="project" value="InterPro"/>
</dbReference>
<dbReference type="AlphaFoldDB" id="I1YIX0"/>
<dbReference type="KEGG" id="mec:Q7C_1716"/>
<proteinExistence type="inferred from homology"/>
<dbReference type="GO" id="GO:0003677">
    <property type="term" value="F:DNA binding"/>
    <property type="evidence" value="ECO:0007669"/>
    <property type="project" value="InterPro"/>
</dbReference>
<dbReference type="GO" id="GO:0006313">
    <property type="term" value="P:DNA transposition"/>
    <property type="evidence" value="ECO:0007669"/>
    <property type="project" value="InterPro"/>
</dbReference>
<dbReference type="PATRIC" id="fig|754477.3.peg.1692"/>
<dbReference type="EMBL" id="CP003380">
    <property type="protein sequence ID" value="AFJ02863.1"/>
    <property type="molecule type" value="Genomic_DNA"/>
</dbReference>
<accession>I1YIX0</accession>
<dbReference type="PANTHER" id="PTHR33215:SF12">
    <property type="entry name" value="TRANSPOSASE INSN FOR INSERTION SEQUENCE ELEMENT IS911A-RELATED"/>
    <property type="match status" value="1"/>
</dbReference>
<dbReference type="PANTHER" id="PTHR33215">
    <property type="entry name" value="PROTEIN DISTAL ANTENNA"/>
    <property type="match status" value="1"/>
</dbReference>
<evidence type="ECO:0000313" key="4">
    <source>
        <dbReference type="Proteomes" id="UP000009145"/>
    </source>
</evidence>
<feature type="coiled-coil region" evidence="2">
    <location>
        <begin position="62"/>
        <end position="89"/>
    </location>
</feature>
<organism evidence="3 4">
    <name type="scientific">Methylophaga frappieri (strain ATCC BAA-2434 / DSM 25690 / JAM7)</name>
    <dbReference type="NCBI Taxonomy" id="754477"/>
    <lineage>
        <taxon>Bacteria</taxon>
        <taxon>Pseudomonadati</taxon>
        <taxon>Pseudomonadota</taxon>
        <taxon>Gammaproteobacteria</taxon>
        <taxon>Thiotrichales</taxon>
        <taxon>Piscirickettsiaceae</taxon>
        <taxon>Methylophaga</taxon>
    </lineage>
</organism>
<dbReference type="STRING" id="754477.Q7C_1716"/>
<keyword evidence="4" id="KW-1185">Reference proteome</keyword>
<sequence length="102" mass="11492">MTKQRRSFTPEFKLEAASLVVDQNYSVTEACKALDVGESALRRWVKQLEAERGGSTPVSKALTPEQQRIQELEARVKRLEQDKTILKKATALLMSDELGSTR</sequence>
<evidence type="ECO:0000313" key="3">
    <source>
        <dbReference type="EMBL" id="AFJ02863.1"/>
    </source>
</evidence>
<gene>
    <name evidence="3" type="ordered locus">Q7C_1716</name>
</gene>
<dbReference type="InterPro" id="IPR009057">
    <property type="entry name" value="Homeodomain-like_sf"/>
</dbReference>
<dbReference type="Pfam" id="PF01527">
    <property type="entry name" value="HTH_Tnp_1"/>
    <property type="match status" value="1"/>
</dbReference>
<dbReference type="OrthoDB" id="9810995at2"/>
<name>I1YIX0_METFJ</name>
<dbReference type="InterPro" id="IPR051839">
    <property type="entry name" value="RD_transcriptional_regulator"/>
</dbReference>
<dbReference type="InterPro" id="IPR002514">
    <property type="entry name" value="Transposase_8"/>
</dbReference>
<comment type="similarity">
    <text evidence="1">Belongs to the transposase 8 family.</text>
</comment>
<dbReference type="Proteomes" id="UP000009145">
    <property type="component" value="Chromosome"/>
</dbReference>
<dbReference type="eggNOG" id="COG2963">
    <property type="taxonomic scope" value="Bacteria"/>
</dbReference>
<dbReference type="HOGENOM" id="CLU_027402_33_9_6"/>
<dbReference type="SUPFAM" id="SSF46689">
    <property type="entry name" value="Homeodomain-like"/>
    <property type="match status" value="1"/>
</dbReference>
<evidence type="ECO:0000256" key="2">
    <source>
        <dbReference type="SAM" id="Coils"/>
    </source>
</evidence>
<protein>
    <submittedName>
        <fullName evidence="3">Transposase IS3/IS911</fullName>
    </submittedName>
</protein>
<dbReference type="Gene3D" id="1.10.10.60">
    <property type="entry name" value="Homeodomain-like"/>
    <property type="match status" value="1"/>
</dbReference>
<reference evidence="3 4" key="1">
    <citation type="journal article" date="2012" name="J. Bacteriol.">
        <title>Complete genome sequences of Methylophaga sp. strain JAM1 and Methylophaga sp. strain JAM7.</title>
        <authorList>
            <person name="Villeneuve C."/>
            <person name="Martineau C."/>
            <person name="Mauffrey F."/>
            <person name="Villemur R."/>
        </authorList>
    </citation>
    <scope>NUCLEOTIDE SEQUENCE [LARGE SCALE GENOMIC DNA]</scope>
    <source>
        <strain evidence="3 4">JAM7</strain>
    </source>
</reference>
<keyword evidence="2" id="KW-0175">Coiled coil</keyword>
<evidence type="ECO:0000256" key="1">
    <source>
        <dbReference type="ARBA" id="ARBA00009964"/>
    </source>
</evidence>